<keyword evidence="3" id="KW-0964">Secreted</keyword>
<organism evidence="9 10">
    <name type="scientific">Scophthalmus maximus</name>
    <name type="common">Turbot</name>
    <name type="synonym">Psetta maxima</name>
    <dbReference type="NCBI Taxonomy" id="52904"/>
    <lineage>
        <taxon>Eukaryota</taxon>
        <taxon>Metazoa</taxon>
        <taxon>Chordata</taxon>
        <taxon>Craniata</taxon>
        <taxon>Vertebrata</taxon>
        <taxon>Euteleostomi</taxon>
        <taxon>Actinopterygii</taxon>
        <taxon>Neopterygii</taxon>
        <taxon>Teleostei</taxon>
        <taxon>Neoteleostei</taxon>
        <taxon>Acanthomorphata</taxon>
        <taxon>Carangaria</taxon>
        <taxon>Pleuronectiformes</taxon>
        <taxon>Pleuronectoidei</taxon>
        <taxon>Scophthalmidae</taxon>
        <taxon>Scophthalmus</taxon>
    </lineage>
</organism>
<dbReference type="Proteomes" id="UP000438429">
    <property type="component" value="Unassembled WGS sequence"/>
</dbReference>
<dbReference type="GO" id="GO:0005615">
    <property type="term" value="C:extracellular space"/>
    <property type="evidence" value="ECO:0007669"/>
    <property type="project" value="TreeGrafter"/>
</dbReference>
<dbReference type="Pfam" id="PF19548">
    <property type="entry name" value="CHRDL_1_2_C"/>
    <property type="match status" value="1"/>
</dbReference>
<dbReference type="PANTHER" id="PTHR46303">
    <property type="entry name" value="VWFC DOMAIN-CONTAINING PROTEIN"/>
    <property type="match status" value="1"/>
</dbReference>
<name>A0A6A4T1U8_SCOMX</name>
<feature type="chain" id="PRO_5025632101" description="VWFC domain-containing protein" evidence="7">
    <location>
        <begin position="17"/>
        <end position="218"/>
    </location>
</feature>
<proteinExistence type="predicted"/>
<dbReference type="PROSITE" id="PS50184">
    <property type="entry name" value="VWFC_2"/>
    <property type="match status" value="1"/>
</dbReference>
<evidence type="ECO:0000313" key="10">
    <source>
        <dbReference type="Proteomes" id="UP000438429"/>
    </source>
</evidence>
<evidence type="ECO:0000256" key="1">
    <source>
        <dbReference type="ARBA" id="ARBA00004613"/>
    </source>
</evidence>
<dbReference type="EMBL" id="VEVO01000008">
    <property type="protein sequence ID" value="KAF0038298.1"/>
    <property type="molecule type" value="Genomic_DNA"/>
</dbReference>
<comment type="subcellular location">
    <subcellularLocation>
        <location evidence="1">Secreted</location>
    </subcellularLocation>
</comment>
<evidence type="ECO:0000256" key="5">
    <source>
        <dbReference type="ARBA" id="ARBA00022737"/>
    </source>
</evidence>
<dbReference type="GO" id="GO:0030154">
    <property type="term" value="P:cell differentiation"/>
    <property type="evidence" value="ECO:0007669"/>
    <property type="project" value="TreeGrafter"/>
</dbReference>
<dbReference type="Gene3D" id="2.10.70.10">
    <property type="entry name" value="Complement Module, domain 1"/>
    <property type="match status" value="1"/>
</dbReference>
<reference evidence="9 10" key="1">
    <citation type="submission" date="2019-06" db="EMBL/GenBank/DDBJ databases">
        <title>Draft genomes of female and male turbot (Scophthalmus maximus).</title>
        <authorList>
            <person name="Xu H."/>
            <person name="Xu X.-W."/>
            <person name="Shao C."/>
            <person name="Chen S."/>
        </authorList>
    </citation>
    <scope>NUCLEOTIDE SEQUENCE [LARGE SCALE GENOMIC DNA]</scope>
    <source>
        <strain evidence="9">Ysfricsl-2016a</strain>
        <tissue evidence="9">Blood</tissue>
    </source>
</reference>
<evidence type="ECO:0000256" key="7">
    <source>
        <dbReference type="SAM" id="SignalP"/>
    </source>
</evidence>
<comment type="caution">
    <text evidence="9">The sequence shown here is derived from an EMBL/GenBank/DDBJ whole genome shotgun (WGS) entry which is preliminary data.</text>
</comment>
<dbReference type="PANTHER" id="PTHR46303:SF3">
    <property type="entry name" value="CHORDIN-LIKE PROTEIN 2"/>
    <property type="match status" value="1"/>
</dbReference>
<dbReference type="GO" id="GO:0036122">
    <property type="term" value="F:BMP binding"/>
    <property type="evidence" value="ECO:0007669"/>
    <property type="project" value="TreeGrafter"/>
</dbReference>
<protein>
    <recommendedName>
        <fullName evidence="8">VWFC domain-containing protein</fullName>
    </recommendedName>
</protein>
<dbReference type="GO" id="GO:0030514">
    <property type="term" value="P:negative regulation of BMP signaling pathway"/>
    <property type="evidence" value="ECO:0007669"/>
    <property type="project" value="TreeGrafter"/>
</dbReference>
<evidence type="ECO:0000256" key="3">
    <source>
        <dbReference type="ARBA" id="ARBA00022525"/>
    </source>
</evidence>
<keyword evidence="2" id="KW-0217">Developmental protein</keyword>
<evidence type="ECO:0000256" key="4">
    <source>
        <dbReference type="ARBA" id="ARBA00022729"/>
    </source>
</evidence>
<keyword evidence="6" id="KW-0325">Glycoprotein</keyword>
<feature type="signal peptide" evidence="7">
    <location>
        <begin position="1"/>
        <end position="16"/>
    </location>
</feature>
<evidence type="ECO:0000259" key="8">
    <source>
        <dbReference type="PROSITE" id="PS50184"/>
    </source>
</evidence>
<dbReference type="InterPro" id="IPR045717">
    <property type="entry name" value="CHRDL1/2"/>
</dbReference>
<dbReference type="SUPFAM" id="SSF57603">
    <property type="entry name" value="FnI-like domain"/>
    <property type="match status" value="1"/>
</dbReference>
<dbReference type="InterPro" id="IPR045716">
    <property type="entry name" value="CHRDL_1/2_C"/>
</dbReference>
<keyword evidence="5" id="KW-0677">Repeat</keyword>
<gene>
    <name evidence="9" type="ORF">F2P81_008782</name>
</gene>
<dbReference type="Pfam" id="PF00093">
    <property type="entry name" value="VWC"/>
    <property type="match status" value="1"/>
</dbReference>
<keyword evidence="4 7" id="KW-0732">Signal</keyword>
<feature type="domain" description="VWFC" evidence="8">
    <location>
        <begin position="22"/>
        <end position="85"/>
    </location>
</feature>
<dbReference type="SMART" id="SM00214">
    <property type="entry name" value="VWC"/>
    <property type="match status" value="1"/>
</dbReference>
<sequence>MKPTLLFLFIISVADAELKPRRACLYNGKTYSHGDMWHPVLGKVLECILCTCTDGLQDCKRITCPSQYPCQHPMKSAGKCCKTCPESKAESNHSQCYPGFKNSILVYKVDSSLRLDPPTTVRIIAVARQRTAEVEVQVWKTAEGVLQLMEIGDSQRKYIKDHPENYTMLTTLDEETWRKFKEEGGNLTKVPQTTICEDGIREVVMFLNPMQTEGLCSP</sequence>
<dbReference type="InterPro" id="IPR001007">
    <property type="entry name" value="VWF_dom"/>
</dbReference>
<accession>A0A6A4T1U8</accession>
<dbReference type="PROSITE" id="PS01208">
    <property type="entry name" value="VWFC_1"/>
    <property type="match status" value="1"/>
</dbReference>
<dbReference type="AlphaFoldDB" id="A0A6A4T1U8"/>
<evidence type="ECO:0000313" key="9">
    <source>
        <dbReference type="EMBL" id="KAF0038298.1"/>
    </source>
</evidence>
<evidence type="ECO:0000256" key="2">
    <source>
        <dbReference type="ARBA" id="ARBA00022473"/>
    </source>
</evidence>
<evidence type="ECO:0000256" key="6">
    <source>
        <dbReference type="ARBA" id="ARBA00023180"/>
    </source>
</evidence>